<dbReference type="AntiFam" id="ANF00142">
    <property type="entry name" value="Shadow ORF (opposite yadG)"/>
</dbReference>
<dbReference type="Proteomes" id="UP000050545">
    <property type="component" value="Unassembled WGS sequence"/>
</dbReference>
<dbReference type="AlphaFoldDB" id="A0AB34UBH3"/>
<proteinExistence type="predicted"/>
<evidence type="ECO:0000313" key="2">
    <source>
        <dbReference type="Proteomes" id="UP000050545"/>
    </source>
</evidence>
<dbReference type="AntiFam" id="ANF00095">
    <property type="entry name" value="Shadow ORF (opposite ABC transporters)"/>
</dbReference>
<protein>
    <submittedName>
        <fullName evidence="1">Uncharacterized protein</fullName>
    </submittedName>
</protein>
<name>A0AB34UBH3_PSEA0</name>
<reference evidence="1 2" key="1">
    <citation type="submission" date="2015-09" db="EMBL/GenBank/DDBJ databases">
        <title>Genome announcement of multiple Pseudomonas syringae strains.</title>
        <authorList>
            <person name="Thakur S."/>
            <person name="Wang P.W."/>
            <person name="Gong Y."/>
            <person name="Weir B.S."/>
            <person name="Guttman D.S."/>
        </authorList>
    </citation>
    <scope>NUCLEOTIDE SEQUENCE [LARGE SCALE GENOMIC DNA]</scope>
    <source>
        <strain evidence="1 2">ICMP9623</strain>
    </source>
</reference>
<sequence length="355" mass="38457">MNVGGGEARKSSVHIAAGDGQRQLPVRGVLDAVDASGKDAVVDAGFAGHGAQQRRIRRIALKGQAHDTALNMSEIVTLFIFIDLVIFLHKTLGRRVLRMQKHIGDLALLDNHASVHDRHLVTDATNHVHFMGDEHDGQLQFAIDLGQQLQNRRSGLRVQRAGGFIAQQDFRLGGQGAGDADALLLAAGQLRRVFFRMIGQSNPLQQLSHALVDLLAGHVTRQRQRHRNIVGHGFGGQQIEVLEDHPDLLAEAAQAIGIKRRDVFTVNHDLSTARGLQTVDQAQQGTFASAGMADDAEHLAAVDAQAGRVQGRYFLACHPIGFVDVMKLDHGANLVGRVKKSAQWQDATCFVTSAG</sequence>
<organism evidence="1 2">
    <name type="scientific">Pseudomonas amygdali pv. hibisci</name>
    <dbReference type="NCBI Taxonomy" id="251723"/>
    <lineage>
        <taxon>Bacteria</taxon>
        <taxon>Pseudomonadati</taxon>
        <taxon>Pseudomonadota</taxon>
        <taxon>Gammaproteobacteria</taxon>
        <taxon>Pseudomonadales</taxon>
        <taxon>Pseudomonadaceae</taxon>
        <taxon>Pseudomonas</taxon>
        <taxon>Pseudomonas amygdali</taxon>
    </lineage>
</organism>
<dbReference type="EMBL" id="LJQN01000040">
    <property type="protein sequence ID" value="KPX57450.1"/>
    <property type="molecule type" value="Genomic_DNA"/>
</dbReference>
<evidence type="ECO:0000313" key="1">
    <source>
        <dbReference type="EMBL" id="KPX57450.1"/>
    </source>
</evidence>
<comment type="caution">
    <text evidence="1">The sequence shown here is derived from an EMBL/GenBank/DDBJ whole genome shotgun (WGS) entry which is preliminary data.</text>
</comment>
<gene>
    <name evidence="1" type="ORF">ALO67_05853</name>
</gene>
<accession>A0AB34UBH3</accession>